<name>X0TQR6_9ZZZZ</name>
<gene>
    <name evidence="1" type="ORF">S01H1_27519</name>
</gene>
<evidence type="ECO:0000313" key="1">
    <source>
        <dbReference type="EMBL" id="GAF90477.1"/>
    </source>
</evidence>
<proteinExistence type="predicted"/>
<comment type="caution">
    <text evidence="1">The sequence shown here is derived from an EMBL/GenBank/DDBJ whole genome shotgun (WGS) entry which is preliminary data.</text>
</comment>
<dbReference type="EMBL" id="BARS01016763">
    <property type="protein sequence ID" value="GAF90477.1"/>
    <property type="molecule type" value="Genomic_DNA"/>
</dbReference>
<accession>X0TQR6</accession>
<dbReference type="AlphaFoldDB" id="X0TQR6"/>
<reference evidence="1" key="1">
    <citation type="journal article" date="2014" name="Front. Microbiol.">
        <title>High frequency of phylogenetically diverse reductive dehalogenase-homologous genes in deep subseafloor sedimentary metagenomes.</title>
        <authorList>
            <person name="Kawai M."/>
            <person name="Futagami T."/>
            <person name="Toyoda A."/>
            <person name="Takaki Y."/>
            <person name="Nishi S."/>
            <person name="Hori S."/>
            <person name="Arai W."/>
            <person name="Tsubouchi T."/>
            <person name="Morono Y."/>
            <person name="Uchiyama I."/>
            <person name="Ito T."/>
            <person name="Fujiyama A."/>
            <person name="Inagaki F."/>
            <person name="Takami H."/>
        </authorList>
    </citation>
    <scope>NUCLEOTIDE SEQUENCE</scope>
    <source>
        <strain evidence="1">Expedition CK06-06</strain>
    </source>
</reference>
<sequence>MNVDTGITLKNTNPYSKKYFPKKLILENGYAPIVARKVTRVAVETAMSKLFNIQRNGRSEKAP</sequence>
<protein>
    <submittedName>
        <fullName evidence="1">Uncharacterized protein</fullName>
    </submittedName>
</protein>
<organism evidence="1">
    <name type="scientific">marine sediment metagenome</name>
    <dbReference type="NCBI Taxonomy" id="412755"/>
    <lineage>
        <taxon>unclassified sequences</taxon>
        <taxon>metagenomes</taxon>
        <taxon>ecological metagenomes</taxon>
    </lineage>
</organism>